<dbReference type="InterPro" id="IPR011623">
    <property type="entry name" value="7TMR_DISM_rcpt_extracell_dom1"/>
</dbReference>
<evidence type="ECO:0000259" key="8">
    <source>
        <dbReference type="PROSITE" id="PS50109"/>
    </source>
</evidence>
<dbReference type="OrthoDB" id="973142at2"/>
<keyword evidence="7" id="KW-1133">Transmembrane helix</keyword>
<feature type="transmembrane region" description="Helical" evidence="7">
    <location>
        <begin position="309"/>
        <end position="329"/>
    </location>
</feature>
<dbReference type="GO" id="GO:0000155">
    <property type="term" value="F:phosphorelay sensor kinase activity"/>
    <property type="evidence" value="ECO:0007669"/>
    <property type="project" value="InterPro"/>
</dbReference>
<dbReference type="PROSITE" id="PS50109">
    <property type="entry name" value="HIS_KIN"/>
    <property type="match status" value="1"/>
</dbReference>
<evidence type="ECO:0000256" key="3">
    <source>
        <dbReference type="ARBA" id="ARBA00022679"/>
    </source>
</evidence>
<feature type="compositionally biased region" description="Basic and acidic residues" evidence="6">
    <location>
        <begin position="724"/>
        <end position="736"/>
    </location>
</feature>
<dbReference type="PRINTS" id="PR00344">
    <property type="entry name" value="BCTRLSENSOR"/>
</dbReference>
<evidence type="ECO:0000256" key="7">
    <source>
        <dbReference type="SAM" id="Phobius"/>
    </source>
</evidence>
<dbReference type="InterPro" id="IPR036890">
    <property type="entry name" value="HATPase_C_sf"/>
</dbReference>
<sequence length="736" mass="85623">MNILKTIFLLIVICQAQEVIGQNESRQIVIKTGEEKYAIEDYSKFYFDDYSKMDAIQAFDKYRAYDFKQLTTENLNFTHSIGTVWLAIEIENTTNSSLYLNFRNFFLQKITVYTKVNNQIQSSKVTGASLPFHTKDFRSGGYIIEIPSSNITGKHLVMCAIKIDESAPTFVRGELGDLKSVLNYNRFHESLTMTILGILLVMLFYNASLFTVTRDRLYFYYSGYLTSSILIVAWFNGLLFEWFWPNNPNYNKYPWPMAIYFITQLVFISQMLRINTFLPKVRKICMSFISISLIILITSFTNITLSSILIFSFAIILPLYYVFLILRLAKLKEKIIYIFLLGWTPMLIVTVFNSIMTVGFIKYTEIFGLHGVEVCLAWEVVIFSLALGYRYNLIKQQIISVQDENLNIIENQKLILEQMVSERTEEILAQNEALIKNQDQIQIQNERLESQNRAYEKLRELVLRQNQNLESAVNKRTIELADSNQELKNNLRKIERFNFIAAHNLRGPVARILGLCMLVEKEEPIKDSINYEIIEKLKYSTRELDIIIHDLILVLDIQSQNDKNYKRINPEESIQKILKQFQNELKKENFILEFNISAETINVIPEYFDNIFINLISNSLKYRSFDTDNKISITIEKNENNVVINYKDKGVGFESANYEDKIFEPFQKFHSNSDGKGLGLFLIKSQIRAMGGEINLRSKPNMGINITIQLPDIKNPKKNSGHVFKTDDQLNKIENE</sequence>
<dbReference type="InterPro" id="IPR036097">
    <property type="entry name" value="HisK_dim/P_sf"/>
</dbReference>
<feature type="transmembrane region" description="Helical" evidence="7">
    <location>
        <begin position="367"/>
        <end position="389"/>
    </location>
</feature>
<feature type="coiled-coil region" evidence="5">
    <location>
        <begin position="431"/>
        <end position="475"/>
    </location>
</feature>
<dbReference type="InterPro" id="IPR011622">
    <property type="entry name" value="7TMR_DISM_rcpt_extracell_dom2"/>
</dbReference>
<comment type="catalytic activity">
    <reaction evidence="1">
        <text>ATP + protein L-histidine = ADP + protein N-phospho-L-histidine.</text>
        <dbReference type="EC" id="2.7.13.3"/>
    </reaction>
</comment>
<feature type="transmembrane region" description="Helical" evidence="7">
    <location>
        <begin position="217"/>
        <end position="235"/>
    </location>
</feature>
<dbReference type="Proteomes" id="UP000288227">
    <property type="component" value="Unassembled WGS sequence"/>
</dbReference>
<evidence type="ECO:0000313" key="10">
    <source>
        <dbReference type="Proteomes" id="UP000288227"/>
    </source>
</evidence>
<comment type="caution">
    <text evidence="9">The sequence shown here is derived from an EMBL/GenBank/DDBJ whole genome shotgun (WGS) entry which is preliminary data.</text>
</comment>
<accession>A0A401UAI2</accession>
<dbReference type="GO" id="GO:0000156">
    <property type="term" value="F:phosphorelay response regulator activity"/>
    <property type="evidence" value="ECO:0007669"/>
    <property type="project" value="TreeGrafter"/>
</dbReference>
<feature type="transmembrane region" description="Helical" evidence="7">
    <location>
        <begin position="187"/>
        <end position="205"/>
    </location>
</feature>
<dbReference type="InterPro" id="IPR004358">
    <property type="entry name" value="Sig_transdc_His_kin-like_C"/>
</dbReference>
<keyword evidence="5" id="KW-0175">Coiled coil</keyword>
<feature type="domain" description="Histidine kinase" evidence="8">
    <location>
        <begin position="500"/>
        <end position="714"/>
    </location>
</feature>
<dbReference type="SUPFAM" id="SSF55874">
    <property type="entry name" value="ATPase domain of HSP90 chaperone/DNA topoisomerase II/histidine kinase"/>
    <property type="match status" value="1"/>
</dbReference>
<feature type="region of interest" description="Disordered" evidence="6">
    <location>
        <begin position="717"/>
        <end position="736"/>
    </location>
</feature>
<reference evidence="9 10" key="1">
    <citation type="submission" date="2018-11" db="EMBL/GenBank/DDBJ databases">
        <title>Chryseotalea sanarue gen. nov., sp., nov., a member of the family Cytophagaceae, isolated from a brackish lake in Hamamatsu Japan.</title>
        <authorList>
            <person name="Maejima Y."/>
            <person name="Iino T."/>
            <person name="Muraguchi Y."/>
            <person name="Fukuda K."/>
            <person name="Ohkuma M."/>
            <person name="Moriuchi R."/>
            <person name="Dohra H."/>
            <person name="Kimbara K."/>
            <person name="Shintani M."/>
        </authorList>
    </citation>
    <scope>NUCLEOTIDE SEQUENCE [LARGE SCALE GENOMIC DNA]</scope>
    <source>
        <strain evidence="9 10">Ys</strain>
    </source>
</reference>
<keyword evidence="10" id="KW-1185">Reference proteome</keyword>
<dbReference type="Pfam" id="PF07695">
    <property type="entry name" value="7TMR-DISM_7TM"/>
    <property type="match status" value="1"/>
</dbReference>
<dbReference type="GO" id="GO:0007234">
    <property type="term" value="P:osmosensory signaling via phosphorelay pathway"/>
    <property type="evidence" value="ECO:0007669"/>
    <property type="project" value="TreeGrafter"/>
</dbReference>
<feature type="transmembrane region" description="Helical" evidence="7">
    <location>
        <begin position="284"/>
        <end position="303"/>
    </location>
</feature>
<dbReference type="InterPro" id="IPR005467">
    <property type="entry name" value="His_kinase_dom"/>
</dbReference>
<evidence type="ECO:0000313" key="9">
    <source>
        <dbReference type="EMBL" id="GCC51895.1"/>
    </source>
</evidence>
<keyword evidence="7" id="KW-0472">Membrane</keyword>
<gene>
    <name evidence="9" type="ORF">SanaruYs_21240</name>
</gene>
<evidence type="ECO:0000256" key="2">
    <source>
        <dbReference type="ARBA" id="ARBA00012438"/>
    </source>
</evidence>
<dbReference type="Pfam" id="PF02518">
    <property type="entry name" value="HATPase_c"/>
    <property type="match status" value="1"/>
</dbReference>
<evidence type="ECO:0000256" key="1">
    <source>
        <dbReference type="ARBA" id="ARBA00000085"/>
    </source>
</evidence>
<evidence type="ECO:0000256" key="4">
    <source>
        <dbReference type="ARBA" id="ARBA00022777"/>
    </source>
</evidence>
<organism evidence="9 10">
    <name type="scientific">Chryseotalea sanaruensis</name>
    <dbReference type="NCBI Taxonomy" id="2482724"/>
    <lineage>
        <taxon>Bacteria</taxon>
        <taxon>Pseudomonadati</taxon>
        <taxon>Bacteroidota</taxon>
        <taxon>Cytophagia</taxon>
        <taxon>Cytophagales</taxon>
        <taxon>Chryseotaleaceae</taxon>
        <taxon>Chryseotalea</taxon>
    </lineage>
</organism>
<protein>
    <recommendedName>
        <fullName evidence="2">histidine kinase</fullName>
        <ecNumber evidence="2">2.7.13.3</ecNumber>
    </recommendedName>
</protein>
<dbReference type="Gene3D" id="2.60.40.2380">
    <property type="match status" value="1"/>
</dbReference>
<dbReference type="Gene3D" id="3.30.565.10">
    <property type="entry name" value="Histidine kinase-like ATPase, C-terminal domain"/>
    <property type="match status" value="1"/>
</dbReference>
<evidence type="ECO:0000256" key="6">
    <source>
        <dbReference type="SAM" id="MobiDB-lite"/>
    </source>
</evidence>
<name>A0A401UAI2_9BACT</name>
<evidence type="ECO:0000256" key="5">
    <source>
        <dbReference type="SAM" id="Coils"/>
    </source>
</evidence>
<dbReference type="Gene3D" id="1.10.287.130">
    <property type="match status" value="1"/>
</dbReference>
<dbReference type="RefSeq" id="WP_127122532.1">
    <property type="nucleotide sequence ID" value="NZ_BHXQ01000003.1"/>
</dbReference>
<dbReference type="PANTHER" id="PTHR42878">
    <property type="entry name" value="TWO-COMPONENT HISTIDINE KINASE"/>
    <property type="match status" value="1"/>
</dbReference>
<dbReference type="AlphaFoldDB" id="A0A401UAI2"/>
<keyword evidence="4 9" id="KW-0418">Kinase</keyword>
<proteinExistence type="predicted"/>
<dbReference type="SMART" id="SM00387">
    <property type="entry name" value="HATPase_c"/>
    <property type="match status" value="1"/>
</dbReference>
<dbReference type="EMBL" id="BHXQ01000003">
    <property type="protein sequence ID" value="GCC51895.1"/>
    <property type="molecule type" value="Genomic_DNA"/>
</dbReference>
<keyword evidence="3" id="KW-0808">Transferase</keyword>
<dbReference type="SUPFAM" id="SSF47384">
    <property type="entry name" value="Homodimeric domain of signal transducing histidine kinase"/>
    <property type="match status" value="1"/>
</dbReference>
<dbReference type="EC" id="2.7.13.3" evidence="2"/>
<keyword evidence="7" id="KW-0812">Transmembrane</keyword>
<feature type="transmembrane region" description="Helical" evidence="7">
    <location>
        <begin position="336"/>
        <end position="361"/>
    </location>
</feature>
<dbReference type="PANTHER" id="PTHR42878:SF15">
    <property type="entry name" value="BACTERIOPHYTOCHROME"/>
    <property type="match status" value="1"/>
</dbReference>
<feature type="transmembrane region" description="Helical" evidence="7">
    <location>
        <begin position="255"/>
        <end position="272"/>
    </location>
</feature>
<dbReference type="InterPro" id="IPR050351">
    <property type="entry name" value="BphY/WalK/GraS-like"/>
</dbReference>
<dbReference type="InterPro" id="IPR003594">
    <property type="entry name" value="HATPase_dom"/>
</dbReference>
<dbReference type="Pfam" id="PF07696">
    <property type="entry name" value="7TMR-DISMED2"/>
    <property type="match status" value="1"/>
</dbReference>
<dbReference type="GO" id="GO:0030295">
    <property type="term" value="F:protein kinase activator activity"/>
    <property type="evidence" value="ECO:0007669"/>
    <property type="project" value="TreeGrafter"/>
</dbReference>